<dbReference type="AlphaFoldDB" id="A0A8H4UTP4"/>
<protein>
    <submittedName>
        <fullName evidence="2">Uncharacterized protein</fullName>
    </submittedName>
</protein>
<sequence>MSPPSSGKAVPESKRERSRIIQREYRKRHASKFQDLQGENQRLRNALKKIHRLALQRGRRDQELEDVLAEVKEIAELQGDDSRVPKGITSSEPETGVSPMRPETLDQYLSLSSRVGREVAQAITSRVSLEQQIWTDDDRVVRLYDTPTDAAQFLGDGLSTLGGTLYWACTRNTIYLWQMQRLSVQGKPVAGHQKNILGRLFNHSKHLTDHDFLTSMALVRLEYRKKGYIELPPPAARMIRHYTAPDLSQKIRQEYIERGESMEWWKGPQELEKIIKSHLEPDEVAELQALIEGRGTQAALNKYSKLIAPLVENFVCFGDAPRWNMVFVSLAIGSWRSLHGHSEASSDTQELSS</sequence>
<organism evidence="2 3">
    <name type="scientific">Fusarium zealandicum</name>
    <dbReference type="NCBI Taxonomy" id="1053134"/>
    <lineage>
        <taxon>Eukaryota</taxon>
        <taxon>Fungi</taxon>
        <taxon>Dikarya</taxon>
        <taxon>Ascomycota</taxon>
        <taxon>Pezizomycotina</taxon>
        <taxon>Sordariomycetes</taxon>
        <taxon>Hypocreomycetidae</taxon>
        <taxon>Hypocreales</taxon>
        <taxon>Nectriaceae</taxon>
        <taxon>Fusarium</taxon>
        <taxon>Fusarium staphyleae species complex</taxon>
    </lineage>
</organism>
<comment type="caution">
    <text evidence="2">The sequence shown here is derived from an EMBL/GenBank/DDBJ whole genome shotgun (WGS) entry which is preliminary data.</text>
</comment>
<gene>
    <name evidence="2" type="ORF">FZEAL_1308</name>
</gene>
<feature type="region of interest" description="Disordered" evidence="1">
    <location>
        <begin position="82"/>
        <end position="101"/>
    </location>
</feature>
<reference evidence="2" key="2">
    <citation type="submission" date="2020-05" db="EMBL/GenBank/DDBJ databases">
        <authorList>
            <person name="Kim H.-S."/>
            <person name="Proctor R.H."/>
            <person name="Brown D.W."/>
        </authorList>
    </citation>
    <scope>NUCLEOTIDE SEQUENCE</scope>
    <source>
        <strain evidence="2">NRRL 22465</strain>
    </source>
</reference>
<name>A0A8H4UTP4_9HYPO</name>
<keyword evidence="3" id="KW-1185">Reference proteome</keyword>
<proteinExistence type="predicted"/>
<dbReference type="EMBL" id="JABEYC010000073">
    <property type="protein sequence ID" value="KAF4983241.1"/>
    <property type="molecule type" value="Genomic_DNA"/>
</dbReference>
<dbReference type="Proteomes" id="UP000635477">
    <property type="component" value="Unassembled WGS sequence"/>
</dbReference>
<accession>A0A8H4UTP4</accession>
<dbReference type="OrthoDB" id="4737775at2759"/>
<evidence type="ECO:0000313" key="2">
    <source>
        <dbReference type="EMBL" id="KAF4983241.1"/>
    </source>
</evidence>
<feature type="region of interest" description="Disordered" evidence="1">
    <location>
        <begin position="1"/>
        <end position="32"/>
    </location>
</feature>
<reference evidence="2" key="1">
    <citation type="journal article" date="2020" name="BMC Genomics">
        <title>Correction to: Identification and distribution of gene clusters required for synthesis of sphingolipid metabolism inhibitors in diverse species of the filamentous fungus Fusarium.</title>
        <authorList>
            <person name="Kim H.S."/>
            <person name="Lohmar J.M."/>
            <person name="Busman M."/>
            <person name="Brown D.W."/>
            <person name="Naumann T.A."/>
            <person name="Divon H.H."/>
            <person name="Lysoe E."/>
            <person name="Uhlig S."/>
            <person name="Proctor R.H."/>
        </authorList>
    </citation>
    <scope>NUCLEOTIDE SEQUENCE</scope>
    <source>
        <strain evidence="2">NRRL 22465</strain>
    </source>
</reference>
<evidence type="ECO:0000256" key="1">
    <source>
        <dbReference type="SAM" id="MobiDB-lite"/>
    </source>
</evidence>
<evidence type="ECO:0000313" key="3">
    <source>
        <dbReference type="Proteomes" id="UP000635477"/>
    </source>
</evidence>
<feature type="compositionally biased region" description="Basic and acidic residues" evidence="1">
    <location>
        <begin position="11"/>
        <end position="24"/>
    </location>
</feature>